<name>A0A1X0JUY8_9MYCO</name>
<dbReference type="AlphaFoldDB" id="A0A1X0JUY8"/>
<evidence type="ECO:0000256" key="1">
    <source>
        <dbReference type="SAM" id="MobiDB-lite"/>
    </source>
</evidence>
<organism evidence="3 4">
    <name type="scientific">Mycolicibacterium tusciae</name>
    <dbReference type="NCBI Taxonomy" id="75922"/>
    <lineage>
        <taxon>Bacteria</taxon>
        <taxon>Bacillati</taxon>
        <taxon>Actinomycetota</taxon>
        <taxon>Actinomycetes</taxon>
        <taxon>Mycobacteriales</taxon>
        <taxon>Mycobacteriaceae</taxon>
        <taxon>Mycolicibacterium</taxon>
    </lineage>
</organism>
<keyword evidence="4" id="KW-1185">Reference proteome</keyword>
<gene>
    <name evidence="3" type="ORF">BST47_05930</name>
</gene>
<keyword evidence="2" id="KW-0472">Membrane</keyword>
<proteinExistence type="predicted"/>
<reference evidence="3 4" key="1">
    <citation type="submission" date="2017-02" db="EMBL/GenBank/DDBJ databases">
        <title>The new phylogeny of genus Mycobacterium.</title>
        <authorList>
            <person name="Tortoli E."/>
            <person name="Trovato A."/>
            <person name="Cirillo D.M."/>
        </authorList>
    </citation>
    <scope>NUCLEOTIDE SEQUENCE [LARGE SCALE GENOMIC DNA]</scope>
    <source>
        <strain evidence="3 4">DSM 44338</strain>
    </source>
</reference>
<evidence type="ECO:0000256" key="2">
    <source>
        <dbReference type="SAM" id="Phobius"/>
    </source>
</evidence>
<dbReference type="RefSeq" id="WP_083124322.1">
    <property type="nucleotide sequence ID" value="NZ_MVIM01000003.1"/>
</dbReference>
<dbReference type="EMBL" id="MVIM01000003">
    <property type="protein sequence ID" value="ORB66658.1"/>
    <property type="molecule type" value="Genomic_DNA"/>
</dbReference>
<feature type="region of interest" description="Disordered" evidence="1">
    <location>
        <begin position="1"/>
        <end position="26"/>
    </location>
</feature>
<protein>
    <submittedName>
        <fullName evidence="3">Uncharacterized protein</fullName>
    </submittedName>
</protein>
<keyword evidence="2" id="KW-0812">Transmembrane</keyword>
<feature type="transmembrane region" description="Helical" evidence="2">
    <location>
        <begin position="72"/>
        <end position="93"/>
    </location>
</feature>
<keyword evidence="2" id="KW-1133">Transmembrane helix</keyword>
<comment type="caution">
    <text evidence="3">The sequence shown here is derived from an EMBL/GenBank/DDBJ whole genome shotgun (WGS) entry which is preliminary data.</text>
</comment>
<dbReference type="OrthoDB" id="4870738at2"/>
<evidence type="ECO:0000313" key="3">
    <source>
        <dbReference type="EMBL" id="ORB66658.1"/>
    </source>
</evidence>
<dbReference type="STRING" id="75922.BST47_05930"/>
<sequence length="109" mass="11225">MTSAAPDPGITAPDGDDVDAPEVGRPVVLEPTPPGMWRALLGMAVAVLAPMLGFLVGGVFGAGTIGESVDPMFISLFVGIVIGGIGLLVALSGGARLWRHFHREDEAEF</sequence>
<evidence type="ECO:0000313" key="4">
    <source>
        <dbReference type="Proteomes" id="UP000192411"/>
    </source>
</evidence>
<accession>A0A1X0JUY8</accession>
<dbReference type="Proteomes" id="UP000192411">
    <property type="component" value="Unassembled WGS sequence"/>
</dbReference>
<feature type="transmembrane region" description="Helical" evidence="2">
    <location>
        <begin position="39"/>
        <end position="60"/>
    </location>
</feature>